<dbReference type="InterPro" id="IPR050090">
    <property type="entry name" value="Tyrosine_recombinase_XerCD"/>
</dbReference>
<dbReference type="GO" id="GO:0003677">
    <property type="term" value="F:DNA binding"/>
    <property type="evidence" value="ECO:0007669"/>
    <property type="project" value="InterPro"/>
</dbReference>
<dbReference type="PANTHER" id="PTHR30349:SF91">
    <property type="entry name" value="INTA PROTEIN"/>
    <property type="match status" value="1"/>
</dbReference>
<evidence type="ECO:0000259" key="2">
    <source>
        <dbReference type="PROSITE" id="PS51898"/>
    </source>
</evidence>
<organism evidence="3 4">
    <name type="scientific">Planosporangium flavigriseum</name>
    <dbReference type="NCBI Taxonomy" id="373681"/>
    <lineage>
        <taxon>Bacteria</taxon>
        <taxon>Bacillati</taxon>
        <taxon>Actinomycetota</taxon>
        <taxon>Actinomycetes</taxon>
        <taxon>Micromonosporales</taxon>
        <taxon>Micromonosporaceae</taxon>
        <taxon>Planosporangium</taxon>
    </lineage>
</organism>
<dbReference type="SUPFAM" id="SSF56349">
    <property type="entry name" value="DNA breaking-rejoining enzymes"/>
    <property type="match status" value="1"/>
</dbReference>
<dbReference type="InterPro" id="IPR011010">
    <property type="entry name" value="DNA_brk_join_enz"/>
</dbReference>
<evidence type="ECO:0000256" key="1">
    <source>
        <dbReference type="ARBA" id="ARBA00023172"/>
    </source>
</evidence>
<accession>A0A8J3PPQ5</accession>
<name>A0A8J3PPQ5_9ACTN</name>
<sequence>MVSELKTRRSRRTLYLTPQLVELLRRHRARQAEERLAAGEAWQDHGLIFPSEVGTPLDPDNFSHRLSAVCRRAGLGHWHPHELRHSGASLMLAQGTPLHVVSKVLGHTSIAITKDVYGHLMEGDRRSAAEAMSRVLFGG</sequence>
<dbReference type="GO" id="GO:0015074">
    <property type="term" value="P:DNA integration"/>
    <property type="evidence" value="ECO:0007669"/>
    <property type="project" value="InterPro"/>
</dbReference>
<dbReference type="Proteomes" id="UP000653674">
    <property type="component" value="Unassembled WGS sequence"/>
</dbReference>
<reference evidence="3" key="1">
    <citation type="submission" date="2021-01" db="EMBL/GenBank/DDBJ databases">
        <title>Whole genome shotgun sequence of Planosporangium flavigriseum NBRC 105377.</title>
        <authorList>
            <person name="Komaki H."/>
            <person name="Tamura T."/>
        </authorList>
    </citation>
    <scope>NUCLEOTIDE SEQUENCE</scope>
    <source>
        <strain evidence="3">NBRC 105377</strain>
    </source>
</reference>
<keyword evidence="1" id="KW-0233">DNA recombination</keyword>
<protein>
    <recommendedName>
        <fullName evidence="2">Tyr recombinase domain-containing protein</fullName>
    </recommendedName>
</protein>
<dbReference type="InterPro" id="IPR013762">
    <property type="entry name" value="Integrase-like_cat_sf"/>
</dbReference>
<dbReference type="RefSeq" id="WP_168079174.1">
    <property type="nucleotide sequence ID" value="NZ_BAAAQJ010000009.1"/>
</dbReference>
<dbReference type="GO" id="GO:0006310">
    <property type="term" value="P:DNA recombination"/>
    <property type="evidence" value="ECO:0007669"/>
    <property type="project" value="UniProtKB-KW"/>
</dbReference>
<dbReference type="PROSITE" id="PS51898">
    <property type="entry name" value="TYR_RECOMBINASE"/>
    <property type="match status" value="1"/>
</dbReference>
<keyword evidence="4" id="KW-1185">Reference proteome</keyword>
<dbReference type="InterPro" id="IPR002104">
    <property type="entry name" value="Integrase_catalytic"/>
</dbReference>
<comment type="caution">
    <text evidence="3">The sequence shown here is derived from an EMBL/GenBank/DDBJ whole genome shotgun (WGS) entry which is preliminary data.</text>
</comment>
<proteinExistence type="predicted"/>
<dbReference type="PANTHER" id="PTHR30349">
    <property type="entry name" value="PHAGE INTEGRASE-RELATED"/>
    <property type="match status" value="1"/>
</dbReference>
<dbReference type="EMBL" id="BONU01000046">
    <property type="protein sequence ID" value="GIG76158.1"/>
    <property type="molecule type" value="Genomic_DNA"/>
</dbReference>
<dbReference type="Gene3D" id="1.10.443.10">
    <property type="entry name" value="Intergrase catalytic core"/>
    <property type="match status" value="1"/>
</dbReference>
<evidence type="ECO:0000313" key="3">
    <source>
        <dbReference type="EMBL" id="GIG76158.1"/>
    </source>
</evidence>
<gene>
    <name evidence="3" type="ORF">Pfl04_45620</name>
</gene>
<dbReference type="AlphaFoldDB" id="A0A8J3PPQ5"/>
<feature type="domain" description="Tyr recombinase" evidence="2">
    <location>
        <begin position="1"/>
        <end position="130"/>
    </location>
</feature>
<dbReference type="CDD" id="cd01189">
    <property type="entry name" value="INT_ICEBs1_C_like"/>
    <property type="match status" value="1"/>
</dbReference>
<evidence type="ECO:0000313" key="4">
    <source>
        <dbReference type="Proteomes" id="UP000653674"/>
    </source>
</evidence>
<dbReference type="Pfam" id="PF00589">
    <property type="entry name" value="Phage_integrase"/>
    <property type="match status" value="1"/>
</dbReference>